<dbReference type="EMBL" id="JAAAHW010003253">
    <property type="protein sequence ID" value="KAF9986093.1"/>
    <property type="molecule type" value="Genomic_DNA"/>
</dbReference>
<dbReference type="AlphaFoldDB" id="A0A9P6MB19"/>
<comment type="caution">
    <text evidence="10">The sequence shown here is derived from an EMBL/GenBank/DDBJ whole genome shotgun (WGS) entry which is preliminary data.</text>
</comment>
<evidence type="ECO:0000313" key="11">
    <source>
        <dbReference type="Proteomes" id="UP000749646"/>
    </source>
</evidence>
<keyword evidence="6" id="KW-0413">Isomerase</keyword>
<evidence type="ECO:0000256" key="5">
    <source>
        <dbReference type="ARBA" id="ARBA00022824"/>
    </source>
</evidence>
<accession>A0A9P6MB19</accession>
<dbReference type="GO" id="GO:0005788">
    <property type="term" value="C:endoplasmic reticulum lumen"/>
    <property type="evidence" value="ECO:0007669"/>
    <property type="project" value="UniProtKB-SubCell"/>
</dbReference>
<dbReference type="GO" id="GO:0003756">
    <property type="term" value="F:protein disulfide isomerase activity"/>
    <property type="evidence" value="ECO:0007669"/>
    <property type="project" value="UniProtKB-EC"/>
</dbReference>
<dbReference type="Gene3D" id="3.40.30.10">
    <property type="entry name" value="Glutaredoxin"/>
    <property type="match status" value="1"/>
</dbReference>
<dbReference type="SUPFAM" id="SSF52833">
    <property type="entry name" value="Thioredoxin-like"/>
    <property type="match status" value="1"/>
</dbReference>
<comment type="subcellular location">
    <subcellularLocation>
        <location evidence="2">Endoplasmic reticulum lumen</location>
    </subcellularLocation>
</comment>
<evidence type="ECO:0000313" key="10">
    <source>
        <dbReference type="EMBL" id="KAF9986093.1"/>
    </source>
</evidence>
<dbReference type="Proteomes" id="UP000749646">
    <property type="component" value="Unassembled WGS sequence"/>
</dbReference>
<evidence type="ECO:0000256" key="7">
    <source>
        <dbReference type="ARBA" id="ARBA00023284"/>
    </source>
</evidence>
<reference evidence="10" key="1">
    <citation type="journal article" date="2020" name="Fungal Divers.">
        <title>Resolving the Mortierellaceae phylogeny through synthesis of multi-gene phylogenetics and phylogenomics.</title>
        <authorList>
            <person name="Vandepol N."/>
            <person name="Liber J."/>
            <person name="Desiro A."/>
            <person name="Na H."/>
            <person name="Kennedy M."/>
            <person name="Barry K."/>
            <person name="Grigoriev I.V."/>
            <person name="Miller A.N."/>
            <person name="O'Donnell K."/>
            <person name="Stajich J.E."/>
            <person name="Bonito G."/>
        </authorList>
    </citation>
    <scope>NUCLEOTIDE SEQUENCE</scope>
    <source>
        <strain evidence="10">MES-2147</strain>
    </source>
</reference>
<feature type="domain" description="Thioredoxin" evidence="9">
    <location>
        <begin position="52"/>
        <end position="82"/>
    </location>
</feature>
<sequence length="141" mass="15910">MAPSWMPTSPLPTTSTTALRSTGVEPALKHEPISETDDGPVKVVVAHLQGDCRDLDKDVLIEFYTPWYGHYKNLAPIYEKLGGLTAVRGDRTLETFVEFITENAVNKFEVKVDKSRRRRSLSRPTLNTTSWIDIVKYSTVQ</sequence>
<protein>
    <recommendedName>
        <fullName evidence="4">protein disulfide-isomerase</fullName>
        <ecNumber evidence="4">5.3.4.1</ecNumber>
    </recommendedName>
</protein>
<evidence type="ECO:0000256" key="3">
    <source>
        <dbReference type="ARBA" id="ARBA00006347"/>
    </source>
</evidence>
<name>A0A9P6MB19_9FUNG</name>
<feature type="compositionally biased region" description="Low complexity" evidence="8">
    <location>
        <begin position="1"/>
        <end position="22"/>
    </location>
</feature>
<dbReference type="PANTHER" id="PTHR18929">
    <property type="entry name" value="PROTEIN DISULFIDE ISOMERASE"/>
    <property type="match status" value="1"/>
</dbReference>
<dbReference type="InterPro" id="IPR013766">
    <property type="entry name" value="Thioredoxin_domain"/>
</dbReference>
<dbReference type="EC" id="5.3.4.1" evidence="4"/>
<evidence type="ECO:0000256" key="6">
    <source>
        <dbReference type="ARBA" id="ARBA00023235"/>
    </source>
</evidence>
<dbReference type="PANTHER" id="PTHR18929:SF132">
    <property type="entry name" value="PROTEIN DISULFIDE-ISOMERASE A3"/>
    <property type="match status" value="1"/>
</dbReference>
<dbReference type="GO" id="GO:0006457">
    <property type="term" value="P:protein folding"/>
    <property type="evidence" value="ECO:0007669"/>
    <property type="project" value="TreeGrafter"/>
</dbReference>
<dbReference type="InterPro" id="IPR036249">
    <property type="entry name" value="Thioredoxin-like_sf"/>
</dbReference>
<dbReference type="GO" id="GO:0034976">
    <property type="term" value="P:response to endoplasmic reticulum stress"/>
    <property type="evidence" value="ECO:0007669"/>
    <property type="project" value="TreeGrafter"/>
</dbReference>
<feature type="region of interest" description="Disordered" evidence="8">
    <location>
        <begin position="1"/>
        <end position="25"/>
    </location>
</feature>
<dbReference type="Pfam" id="PF00085">
    <property type="entry name" value="Thioredoxin"/>
    <property type="match status" value="1"/>
</dbReference>
<evidence type="ECO:0000259" key="9">
    <source>
        <dbReference type="Pfam" id="PF00085"/>
    </source>
</evidence>
<evidence type="ECO:0000256" key="1">
    <source>
        <dbReference type="ARBA" id="ARBA00001182"/>
    </source>
</evidence>
<comment type="similarity">
    <text evidence="3">Belongs to the protein disulfide isomerase family.</text>
</comment>
<gene>
    <name evidence="10" type="ORF">BGZ65_008796</name>
</gene>
<evidence type="ECO:0000256" key="4">
    <source>
        <dbReference type="ARBA" id="ARBA00012723"/>
    </source>
</evidence>
<organism evidence="10 11">
    <name type="scientific">Modicella reniformis</name>
    <dbReference type="NCBI Taxonomy" id="1440133"/>
    <lineage>
        <taxon>Eukaryota</taxon>
        <taxon>Fungi</taxon>
        <taxon>Fungi incertae sedis</taxon>
        <taxon>Mucoromycota</taxon>
        <taxon>Mortierellomycotina</taxon>
        <taxon>Mortierellomycetes</taxon>
        <taxon>Mortierellales</taxon>
        <taxon>Mortierellaceae</taxon>
        <taxon>Modicella</taxon>
    </lineage>
</organism>
<keyword evidence="7" id="KW-0676">Redox-active center</keyword>
<evidence type="ECO:0000256" key="8">
    <source>
        <dbReference type="SAM" id="MobiDB-lite"/>
    </source>
</evidence>
<keyword evidence="11" id="KW-1185">Reference proteome</keyword>
<dbReference type="OrthoDB" id="427280at2759"/>
<keyword evidence="5" id="KW-0256">Endoplasmic reticulum</keyword>
<proteinExistence type="inferred from homology"/>
<evidence type="ECO:0000256" key="2">
    <source>
        <dbReference type="ARBA" id="ARBA00004319"/>
    </source>
</evidence>
<comment type="catalytic activity">
    <reaction evidence="1">
        <text>Catalyzes the rearrangement of -S-S- bonds in proteins.</text>
        <dbReference type="EC" id="5.3.4.1"/>
    </reaction>
</comment>